<dbReference type="SUPFAM" id="SSF51261">
    <property type="entry name" value="Duplicated hybrid motif"/>
    <property type="match status" value="1"/>
</dbReference>
<dbReference type="InterPro" id="IPR016047">
    <property type="entry name" value="M23ase_b-sheet_dom"/>
</dbReference>
<dbReference type="Gene3D" id="3.10.350.10">
    <property type="entry name" value="LysM domain"/>
    <property type="match status" value="2"/>
</dbReference>
<dbReference type="PANTHER" id="PTHR21666:SF294">
    <property type="entry name" value="PEPTIDASE M23"/>
    <property type="match status" value="1"/>
</dbReference>
<dbReference type="InterPro" id="IPR011055">
    <property type="entry name" value="Dup_hybrid_motif"/>
</dbReference>
<comment type="caution">
    <text evidence="4">The sequence shown here is derived from an EMBL/GenBank/DDBJ whole genome shotgun (WGS) entry which is preliminary data.</text>
</comment>
<sequence>MNTEYGLNAAGFTARAQAGPDVNRPLMQRAGLALRWLVLICLGLWLSGCATGSYSGSPAGQWVTIQKGDTLGQIARDADIPLLRLTRFNPGVKIRDLKVGQRILVPTARERAPSGGPYRYQLRPGDTYSKVGRYFGASPQRIQAANPGKDPNDLDVGMLISVPLNGGPSRSAPAARASGGSLVARPDPGPLQKPGQSWRWPAAGSVTREFGTNGNGQLAPMQIRTATSGIASAPARGEVRFADSMRQLGNVVILHHSGNLQSVLAQCGEILVKVGQQVTPGTPLCRVARGNNGQHELLFDVRHGGKPIDPREILEKR</sequence>
<dbReference type="Pfam" id="PF01551">
    <property type="entry name" value="Peptidase_M23"/>
    <property type="match status" value="1"/>
</dbReference>
<keyword evidence="2" id="KW-0472">Membrane</keyword>
<evidence type="ECO:0000256" key="2">
    <source>
        <dbReference type="SAM" id="Phobius"/>
    </source>
</evidence>
<dbReference type="GO" id="GO:0004222">
    <property type="term" value="F:metalloendopeptidase activity"/>
    <property type="evidence" value="ECO:0007669"/>
    <property type="project" value="TreeGrafter"/>
</dbReference>
<feature type="domain" description="LysM" evidence="3">
    <location>
        <begin position="61"/>
        <end position="105"/>
    </location>
</feature>
<dbReference type="SMART" id="SM00257">
    <property type="entry name" value="LysM"/>
    <property type="match status" value="2"/>
</dbReference>
<reference evidence="4" key="1">
    <citation type="submission" date="2023-07" db="EMBL/GenBank/DDBJ databases">
        <title>Genome content predicts the carbon catabolic preferences of heterotrophic bacteria.</title>
        <authorList>
            <person name="Gralka M."/>
        </authorList>
    </citation>
    <scope>NUCLEOTIDE SEQUENCE</scope>
    <source>
        <strain evidence="4">C2R13</strain>
    </source>
</reference>
<proteinExistence type="predicted"/>
<dbReference type="Gene3D" id="2.70.70.10">
    <property type="entry name" value="Glucose Permease (Domain IIA)"/>
    <property type="match status" value="1"/>
</dbReference>
<dbReference type="InterPro" id="IPR018392">
    <property type="entry name" value="LysM"/>
</dbReference>
<dbReference type="PANTHER" id="PTHR21666">
    <property type="entry name" value="PEPTIDASE-RELATED"/>
    <property type="match status" value="1"/>
</dbReference>
<dbReference type="Pfam" id="PF01476">
    <property type="entry name" value="LysM"/>
    <property type="match status" value="2"/>
</dbReference>
<dbReference type="InterPro" id="IPR036779">
    <property type="entry name" value="LysM_dom_sf"/>
</dbReference>
<dbReference type="AlphaFoldDB" id="A0AAP4WWE4"/>
<dbReference type="InterPro" id="IPR050570">
    <property type="entry name" value="Cell_wall_metabolism_enzyme"/>
</dbReference>
<name>A0AAP4WWE4_9GAMM</name>
<evidence type="ECO:0000256" key="1">
    <source>
        <dbReference type="SAM" id="MobiDB-lite"/>
    </source>
</evidence>
<dbReference type="SUPFAM" id="SSF54106">
    <property type="entry name" value="LysM domain"/>
    <property type="match status" value="2"/>
</dbReference>
<dbReference type="PROSITE" id="PS51782">
    <property type="entry name" value="LYSM"/>
    <property type="match status" value="2"/>
</dbReference>
<keyword evidence="2" id="KW-1133">Transmembrane helix</keyword>
<dbReference type="CDD" id="cd00118">
    <property type="entry name" value="LysM"/>
    <property type="match status" value="2"/>
</dbReference>
<evidence type="ECO:0000313" key="5">
    <source>
        <dbReference type="Proteomes" id="UP001170481"/>
    </source>
</evidence>
<accession>A0AAP4WWE4</accession>
<evidence type="ECO:0000259" key="3">
    <source>
        <dbReference type="PROSITE" id="PS51782"/>
    </source>
</evidence>
<dbReference type="EMBL" id="JAUORK010000003">
    <property type="protein sequence ID" value="MDO6671062.1"/>
    <property type="molecule type" value="Genomic_DNA"/>
</dbReference>
<feature type="compositionally biased region" description="Low complexity" evidence="1">
    <location>
        <begin position="167"/>
        <end position="181"/>
    </location>
</feature>
<organism evidence="4 5">
    <name type="scientific">Cobetia amphilecti</name>
    <dbReference type="NCBI Taxonomy" id="1055104"/>
    <lineage>
        <taxon>Bacteria</taxon>
        <taxon>Pseudomonadati</taxon>
        <taxon>Pseudomonadota</taxon>
        <taxon>Gammaproteobacteria</taxon>
        <taxon>Oceanospirillales</taxon>
        <taxon>Halomonadaceae</taxon>
        <taxon>Cobetia</taxon>
    </lineage>
</organism>
<feature type="region of interest" description="Disordered" evidence="1">
    <location>
        <begin position="167"/>
        <end position="199"/>
    </location>
</feature>
<gene>
    <name evidence="4" type="ORF">Q4535_02920</name>
</gene>
<dbReference type="Proteomes" id="UP001170481">
    <property type="component" value="Unassembled WGS sequence"/>
</dbReference>
<feature type="domain" description="LysM" evidence="3">
    <location>
        <begin position="118"/>
        <end position="162"/>
    </location>
</feature>
<protein>
    <submittedName>
        <fullName evidence="4">Peptidoglycan DD-metalloendopeptidase family protein</fullName>
    </submittedName>
</protein>
<dbReference type="CDD" id="cd12797">
    <property type="entry name" value="M23_peptidase"/>
    <property type="match status" value="1"/>
</dbReference>
<feature type="transmembrane region" description="Helical" evidence="2">
    <location>
        <begin position="33"/>
        <end position="54"/>
    </location>
</feature>
<evidence type="ECO:0000313" key="4">
    <source>
        <dbReference type="EMBL" id="MDO6671062.1"/>
    </source>
</evidence>
<dbReference type="RefSeq" id="WP_303592875.1">
    <property type="nucleotide sequence ID" value="NZ_JAUORK010000003.1"/>
</dbReference>
<keyword evidence="2" id="KW-0812">Transmembrane</keyword>